<reference evidence="5" key="1">
    <citation type="submission" date="2020-10" db="EMBL/GenBank/DDBJ databases">
        <authorList>
            <person name="Gilroy R."/>
        </authorList>
    </citation>
    <scope>NUCLEOTIDE SEQUENCE</scope>
    <source>
        <strain evidence="5">ChiBcec7-5410</strain>
    </source>
</reference>
<dbReference type="Pfam" id="PF22725">
    <property type="entry name" value="GFO_IDH_MocA_C3"/>
    <property type="match status" value="1"/>
</dbReference>
<sequence length="367" mass="41320">MAKKNVVVIGYGGMGGWHTRMIGGAKLVNDGYKPPENLENGSDCVNLKGIYDIKEERCKLAEERGIHAYSSFEEVLADPEVDILTLAVPNDCHKDLAIRAMAAGKHVISEKPVTLCSADLQEMIDASEKYGRIFTVHQNRRWDADFLAFKEIYESGKMGYIFNIESRVHGSRGIPGDWRQRKAYGGGMMLDWGVHLIDQMFMMIPEKVASVYARMDHITNDEVDDGFKMDVTFESGLVYRIEVGTTNFINLPRWYMQGAIGTAVLNSWDLKDGEIVIYRDEDEGEVKPVVTAAGLTKTMAPRKPSTLEHLPIPQLNPDVHDFYRNVCKAIDGEEPQIVTHPQMMRVMKLMEAAFESDRLGKPVPFEV</sequence>
<dbReference type="InterPro" id="IPR000683">
    <property type="entry name" value="Gfo/Idh/MocA-like_OxRdtase_N"/>
</dbReference>
<dbReference type="SUPFAM" id="SSF51735">
    <property type="entry name" value="NAD(P)-binding Rossmann-fold domains"/>
    <property type="match status" value="1"/>
</dbReference>
<keyword evidence="2" id="KW-0560">Oxidoreductase</keyword>
<dbReference type="Gene3D" id="3.40.50.720">
    <property type="entry name" value="NAD(P)-binding Rossmann-like Domain"/>
    <property type="match status" value="1"/>
</dbReference>
<dbReference type="SUPFAM" id="SSF55347">
    <property type="entry name" value="Glyceraldehyde-3-phosphate dehydrogenase-like, C-terminal domain"/>
    <property type="match status" value="1"/>
</dbReference>
<feature type="domain" description="Gfo/Idh/MocA-like oxidoreductase N-terminal" evidence="3">
    <location>
        <begin position="5"/>
        <end position="137"/>
    </location>
</feature>
<comment type="similarity">
    <text evidence="1">Belongs to the Gfo/Idh/MocA family.</text>
</comment>
<dbReference type="GO" id="GO:0016491">
    <property type="term" value="F:oxidoreductase activity"/>
    <property type="evidence" value="ECO:0007669"/>
    <property type="project" value="UniProtKB-KW"/>
</dbReference>
<dbReference type="GO" id="GO:0000166">
    <property type="term" value="F:nucleotide binding"/>
    <property type="evidence" value="ECO:0007669"/>
    <property type="project" value="InterPro"/>
</dbReference>
<evidence type="ECO:0000256" key="1">
    <source>
        <dbReference type="ARBA" id="ARBA00010928"/>
    </source>
</evidence>
<accession>A0A9D1H767</accession>
<dbReference type="Proteomes" id="UP000824160">
    <property type="component" value="Unassembled WGS sequence"/>
</dbReference>
<dbReference type="PANTHER" id="PTHR43708:SF5">
    <property type="entry name" value="CONSERVED EXPRESSED OXIDOREDUCTASE (EUROFUNG)-RELATED"/>
    <property type="match status" value="1"/>
</dbReference>
<evidence type="ECO:0000259" key="4">
    <source>
        <dbReference type="Pfam" id="PF22725"/>
    </source>
</evidence>
<dbReference type="Gene3D" id="3.30.360.10">
    <property type="entry name" value="Dihydrodipicolinate Reductase, domain 2"/>
    <property type="match status" value="1"/>
</dbReference>
<dbReference type="InterPro" id="IPR051317">
    <property type="entry name" value="Gfo/Idh/MocA_oxidoreduct"/>
</dbReference>
<evidence type="ECO:0000313" key="5">
    <source>
        <dbReference type="EMBL" id="HIT95147.1"/>
    </source>
</evidence>
<feature type="domain" description="GFO/IDH/MocA-like oxidoreductase" evidence="4">
    <location>
        <begin position="146"/>
        <end position="261"/>
    </location>
</feature>
<organism evidence="5 6">
    <name type="scientific">Candidatus Faecivivens stercoripullorum</name>
    <dbReference type="NCBI Taxonomy" id="2840805"/>
    <lineage>
        <taxon>Bacteria</taxon>
        <taxon>Bacillati</taxon>
        <taxon>Bacillota</taxon>
        <taxon>Clostridia</taxon>
        <taxon>Eubacteriales</taxon>
        <taxon>Oscillospiraceae</taxon>
        <taxon>Oscillospiraceae incertae sedis</taxon>
        <taxon>Candidatus Faecivivens</taxon>
    </lineage>
</organism>
<comment type="caution">
    <text evidence="5">The sequence shown here is derived from an EMBL/GenBank/DDBJ whole genome shotgun (WGS) entry which is preliminary data.</text>
</comment>
<reference evidence="5" key="2">
    <citation type="journal article" date="2021" name="PeerJ">
        <title>Extensive microbial diversity within the chicken gut microbiome revealed by metagenomics and culture.</title>
        <authorList>
            <person name="Gilroy R."/>
            <person name="Ravi A."/>
            <person name="Getino M."/>
            <person name="Pursley I."/>
            <person name="Horton D.L."/>
            <person name="Alikhan N.F."/>
            <person name="Baker D."/>
            <person name="Gharbi K."/>
            <person name="Hall N."/>
            <person name="Watson M."/>
            <person name="Adriaenssens E.M."/>
            <person name="Foster-Nyarko E."/>
            <person name="Jarju S."/>
            <person name="Secka A."/>
            <person name="Antonio M."/>
            <person name="Oren A."/>
            <person name="Chaudhuri R.R."/>
            <person name="La Ragione R."/>
            <person name="Hildebrand F."/>
            <person name="Pallen M.J."/>
        </authorList>
    </citation>
    <scope>NUCLEOTIDE SEQUENCE</scope>
    <source>
        <strain evidence="5">ChiBcec7-5410</strain>
    </source>
</reference>
<dbReference type="InterPro" id="IPR036291">
    <property type="entry name" value="NAD(P)-bd_dom_sf"/>
</dbReference>
<evidence type="ECO:0000256" key="2">
    <source>
        <dbReference type="ARBA" id="ARBA00023002"/>
    </source>
</evidence>
<dbReference type="PANTHER" id="PTHR43708">
    <property type="entry name" value="CONSERVED EXPRESSED OXIDOREDUCTASE (EUROFUNG)"/>
    <property type="match status" value="1"/>
</dbReference>
<name>A0A9D1H767_9FIRM</name>
<gene>
    <name evidence="5" type="ORF">IAC43_08165</name>
</gene>
<dbReference type="InterPro" id="IPR055170">
    <property type="entry name" value="GFO_IDH_MocA-like_dom"/>
</dbReference>
<protein>
    <submittedName>
        <fullName evidence="5">Gfo/Idh/MocA family oxidoreductase</fullName>
    </submittedName>
</protein>
<dbReference type="AlphaFoldDB" id="A0A9D1H767"/>
<evidence type="ECO:0000259" key="3">
    <source>
        <dbReference type="Pfam" id="PF01408"/>
    </source>
</evidence>
<evidence type="ECO:0000313" key="6">
    <source>
        <dbReference type="Proteomes" id="UP000824160"/>
    </source>
</evidence>
<dbReference type="Pfam" id="PF01408">
    <property type="entry name" value="GFO_IDH_MocA"/>
    <property type="match status" value="1"/>
</dbReference>
<proteinExistence type="inferred from homology"/>
<dbReference type="EMBL" id="DVLW01000226">
    <property type="protein sequence ID" value="HIT95147.1"/>
    <property type="molecule type" value="Genomic_DNA"/>
</dbReference>